<keyword evidence="1" id="KW-0732">Signal</keyword>
<evidence type="ECO:0008006" key="4">
    <source>
        <dbReference type="Google" id="ProtNLM"/>
    </source>
</evidence>
<protein>
    <recommendedName>
        <fullName evidence="4">RxLR effector protein</fullName>
    </recommendedName>
</protein>
<organism evidence="2 3">
    <name type="scientific">Phytophthora aleatoria</name>
    <dbReference type="NCBI Taxonomy" id="2496075"/>
    <lineage>
        <taxon>Eukaryota</taxon>
        <taxon>Sar</taxon>
        <taxon>Stramenopiles</taxon>
        <taxon>Oomycota</taxon>
        <taxon>Peronosporomycetes</taxon>
        <taxon>Peronosporales</taxon>
        <taxon>Peronosporaceae</taxon>
        <taxon>Phytophthora</taxon>
    </lineage>
</organism>
<dbReference type="EMBL" id="JAENGY010000892">
    <property type="protein sequence ID" value="KAG6955130.1"/>
    <property type="molecule type" value="Genomic_DNA"/>
</dbReference>
<comment type="caution">
    <text evidence="2">The sequence shown here is derived from an EMBL/GenBank/DDBJ whole genome shotgun (WGS) entry which is preliminary data.</text>
</comment>
<proteinExistence type="predicted"/>
<name>A0A8J5IFY7_9STRA</name>
<evidence type="ECO:0000313" key="3">
    <source>
        <dbReference type="Proteomes" id="UP000709295"/>
    </source>
</evidence>
<keyword evidence="3" id="KW-1185">Reference proteome</keyword>
<feature type="chain" id="PRO_5035245205" description="RxLR effector protein" evidence="1">
    <location>
        <begin position="25"/>
        <end position="130"/>
    </location>
</feature>
<feature type="signal peptide" evidence="1">
    <location>
        <begin position="1"/>
        <end position="24"/>
    </location>
</feature>
<sequence length="130" mass="14274">MRFTFTLVLFMAPFLWSWMSSTDAESTDIINNVAPAPNVTLIVNKTRRLRGQKKWGDEERMEATDAGMANVLHSTPSAHSSQTVEGHKPLLKFGNALQFLVMYWMLIGALVGAGKLTQMLKSSGVNAGST</sequence>
<reference evidence="2" key="1">
    <citation type="submission" date="2021-01" db="EMBL/GenBank/DDBJ databases">
        <title>Phytophthora aleatoria, a newly-described species from Pinus radiata is distinct from Phytophthora cactorum isolates based on comparative genomics.</title>
        <authorList>
            <person name="Mcdougal R."/>
            <person name="Panda P."/>
            <person name="Williams N."/>
            <person name="Studholme D.J."/>
        </authorList>
    </citation>
    <scope>NUCLEOTIDE SEQUENCE</scope>
    <source>
        <strain evidence="2">NZFS 4037</strain>
    </source>
</reference>
<accession>A0A8J5IFY7</accession>
<dbReference type="Proteomes" id="UP000709295">
    <property type="component" value="Unassembled WGS sequence"/>
</dbReference>
<evidence type="ECO:0000256" key="1">
    <source>
        <dbReference type="SAM" id="SignalP"/>
    </source>
</evidence>
<evidence type="ECO:0000313" key="2">
    <source>
        <dbReference type="EMBL" id="KAG6955130.1"/>
    </source>
</evidence>
<dbReference type="AlphaFoldDB" id="A0A8J5IFY7"/>
<gene>
    <name evidence="2" type="ORF">JG688_00012024</name>
</gene>